<dbReference type="SUPFAM" id="SSF55804">
    <property type="entry name" value="Phoshotransferase/anion transport protein"/>
    <property type="match status" value="1"/>
</dbReference>
<feature type="domain" description="PTS EIIA type-2" evidence="6">
    <location>
        <begin position="3"/>
        <end position="148"/>
    </location>
</feature>
<keyword evidence="2" id="KW-0597">Phosphoprotein</keyword>
<organism evidence="8 10">
    <name type="scientific">Tetragenococcus osmophilus</name>
    <dbReference type="NCBI Taxonomy" id="526944"/>
    <lineage>
        <taxon>Bacteria</taxon>
        <taxon>Bacillati</taxon>
        <taxon>Bacillota</taxon>
        <taxon>Bacilli</taxon>
        <taxon>Lactobacillales</taxon>
        <taxon>Enterococcaceae</taxon>
        <taxon>Tetragenococcus</taxon>
    </lineage>
</organism>
<evidence type="ECO:0000313" key="10">
    <source>
        <dbReference type="Proteomes" id="UP001157039"/>
    </source>
</evidence>
<dbReference type="Proteomes" id="UP001157039">
    <property type="component" value="Unassembled WGS sequence"/>
</dbReference>
<evidence type="ECO:0000256" key="5">
    <source>
        <dbReference type="ARBA" id="ARBA00022683"/>
    </source>
</evidence>
<dbReference type="PROSITE" id="PS51094">
    <property type="entry name" value="PTS_EIIA_TYPE_2"/>
    <property type="match status" value="1"/>
</dbReference>
<evidence type="ECO:0000313" key="9">
    <source>
        <dbReference type="Proteomes" id="UP000268310"/>
    </source>
</evidence>
<dbReference type="GO" id="GO:0016020">
    <property type="term" value="C:membrane"/>
    <property type="evidence" value="ECO:0007669"/>
    <property type="project" value="InterPro"/>
</dbReference>
<dbReference type="EMBL" id="BSUW01000001">
    <property type="protein sequence ID" value="GMA71861.1"/>
    <property type="molecule type" value="Genomic_DNA"/>
</dbReference>
<proteinExistence type="predicted"/>
<dbReference type="PANTHER" id="PTHR47738">
    <property type="entry name" value="PTS SYSTEM FRUCTOSE-LIKE EIIA COMPONENT-RELATED"/>
    <property type="match status" value="1"/>
</dbReference>
<dbReference type="AlphaFoldDB" id="A0AA38CWI0"/>
<evidence type="ECO:0000256" key="1">
    <source>
        <dbReference type="ARBA" id="ARBA00022448"/>
    </source>
</evidence>
<dbReference type="PANTHER" id="PTHR47738:SF1">
    <property type="entry name" value="NITROGEN REGULATORY PROTEIN"/>
    <property type="match status" value="1"/>
</dbReference>
<evidence type="ECO:0000256" key="3">
    <source>
        <dbReference type="ARBA" id="ARBA00022597"/>
    </source>
</evidence>
<reference evidence="7" key="3">
    <citation type="submission" date="2018-03" db="EMBL/GenBank/DDBJ databases">
        <authorList>
            <person name="Jeon C.O."/>
        </authorList>
    </citation>
    <scope>NUCLEOTIDE SEQUENCE</scope>
    <source>
        <strain evidence="7">JCM 31126</strain>
    </source>
</reference>
<dbReference type="InterPro" id="IPR004715">
    <property type="entry name" value="PTS_IIA_fruc"/>
</dbReference>
<evidence type="ECO:0000313" key="8">
    <source>
        <dbReference type="EMBL" id="GMA71861.1"/>
    </source>
</evidence>
<dbReference type="RefSeq" id="WP_123936229.1">
    <property type="nucleotide sequence ID" value="NZ_BSUW01000001.1"/>
</dbReference>
<dbReference type="GO" id="GO:0009401">
    <property type="term" value="P:phosphoenolpyruvate-dependent sugar phosphotransferase system"/>
    <property type="evidence" value="ECO:0007669"/>
    <property type="project" value="UniProtKB-KW"/>
</dbReference>
<keyword evidence="5" id="KW-0598">Phosphotransferase system</keyword>
<reference evidence="7 9" key="1">
    <citation type="journal article" date="2012" name="Int. J. Syst. Evol. Microbiol.">
        <title>Characterization of Tetragenococcus strains from sugar thick juice reveals a novel species, Tetragenococcus osmophilus sp. nov., and divides Tetragenococcus halophilus into two subspecies, T. halophilus subsp. halophilus subsp. nov. and T. halophilus subsp. flandriensis subsp. nov.</title>
        <authorList>
            <person name="Juste A."/>
            <person name="Van Trappen S."/>
            <person name="Verreth C."/>
            <person name="Cleenwerck I."/>
            <person name="De Vos P."/>
            <person name="Lievens B."/>
            <person name="Willems K.A."/>
        </authorList>
    </citation>
    <scope>NUCLEOTIDE SEQUENCE [LARGE SCALE GENOMIC DNA]</scope>
    <source>
        <strain evidence="7 9">JCM 31126</strain>
    </source>
</reference>
<dbReference type="Proteomes" id="UP000268310">
    <property type="component" value="Chromosome"/>
</dbReference>
<evidence type="ECO:0000313" key="7">
    <source>
        <dbReference type="EMBL" id="AYW48420.1"/>
    </source>
</evidence>
<dbReference type="InterPro" id="IPR016152">
    <property type="entry name" value="PTrfase/Anion_transptr"/>
</dbReference>
<evidence type="ECO:0000259" key="6">
    <source>
        <dbReference type="PROSITE" id="PS51094"/>
    </source>
</evidence>
<dbReference type="GO" id="GO:0030295">
    <property type="term" value="F:protein kinase activator activity"/>
    <property type="evidence" value="ECO:0007669"/>
    <property type="project" value="TreeGrafter"/>
</dbReference>
<reference evidence="8" key="4">
    <citation type="submission" date="2023-02" db="EMBL/GenBank/DDBJ databases">
        <authorList>
            <person name="Sun Q."/>
            <person name="Mori K."/>
        </authorList>
    </citation>
    <scope>NUCLEOTIDE SEQUENCE</scope>
    <source>
        <strain evidence="8">NBRC 114545</strain>
    </source>
</reference>
<protein>
    <submittedName>
        <fullName evidence="8">PTS fructose transporter subunit IIA</fullName>
    </submittedName>
</protein>
<dbReference type="Pfam" id="PF00359">
    <property type="entry name" value="PTS_EIIA_2"/>
    <property type="match status" value="1"/>
</dbReference>
<reference evidence="8 10" key="2">
    <citation type="journal article" date="2014" name="Int. J. Syst. Evol. Microbiol.">
        <title>Complete genome sequence of Corynebacterium casei LMG S-19264T (=DSM 44701T), isolated from a smear-ripened cheese.</title>
        <authorList>
            <consortium name="US DOE Joint Genome Institute (JGI-PGF)"/>
            <person name="Walter F."/>
            <person name="Albersmeier A."/>
            <person name="Kalinowski J."/>
            <person name="Ruckert C."/>
        </authorList>
    </citation>
    <scope>NUCLEOTIDE SEQUENCE [LARGE SCALE GENOMIC DNA]</scope>
    <source>
        <strain evidence="8 10">NBRC 114545</strain>
    </source>
</reference>
<dbReference type="EMBL" id="CP027783">
    <property type="protein sequence ID" value="AYW48420.1"/>
    <property type="molecule type" value="Genomic_DNA"/>
</dbReference>
<accession>A0AA38CWI0</accession>
<dbReference type="InterPro" id="IPR002178">
    <property type="entry name" value="PTS_EIIA_type-2_dom"/>
</dbReference>
<dbReference type="Gene3D" id="3.40.930.10">
    <property type="entry name" value="Mannitol-specific EII, Chain A"/>
    <property type="match status" value="1"/>
</dbReference>
<keyword evidence="1" id="KW-0813">Transport</keyword>
<dbReference type="GO" id="GO:0008982">
    <property type="term" value="F:protein-N(PI)-phosphohistidine-sugar phosphotransferase activity"/>
    <property type="evidence" value="ECO:0007669"/>
    <property type="project" value="InterPro"/>
</dbReference>
<keyword evidence="3" id="KW-0762">Sugar transport</keyword>
<dbReference type="NCBIfam" id="TIGR00848">
    <property type="entry name" value="fruA"/>
    <property type="match status" value="1"/>
</dbReference>
<gene>
    <name evidence="7" type="ORF">C7K38_08610</name>
    <name evidence="8" type="ORF">GCM10025885_09100</name>
</gene>
<evidence type="ECO:0000256" key="4">
    <source>
        <dbReference type="ARBA" id="ARBA00022679"/>
    </source>
</evidence>
<dbReference type="CDD" id="cd00211">
    <property type="entry name" value="PTS_IIA_fru"/>
    <property type="match status" value="1"/>
</dbReference>
<keyword evidence="9" id="KW-1185">Reference proteome</keyword>
<keyword evidence="4" id="KW-0808">Transferase</keyword>
<evidence type="ECO:0000256" key="2">
    <source>
        <dbReference type="ARBA" id="ARBA00022553"/>
    </source>
</evidence>
<name>A0AA38CWI0_9ENTE</name>
<dbReference type="KEGG" id="too:C7K38_08610"/>
<dbReference type="InterPro" id="IPR051541">
    <property type="entry name" value="PTS_SugarTrans_NitroReg"/>
</dbReference>
<sequence length="152" mass="16778">MQQYIKEENIFLNQDLTTQEDVLRFLADQAVNAGIATDADAIYQKFSEREKESTTGMMDGFAIPHAKEKSIKEAEVMIVYPNSGIEWDSMDGSLSKYIIALFVPDTEAGSTHLNLLSTLARLLMKAQVTDKLKNATSAAEIAEVLNSNIAES</sequence>